<dbReference type="PANTHER" id="PTHR33527">
    <property type="entry name" value="OS07G0274300 PROTEIN"/>
    <property type="match status" value="1"/>
</dbReference>
<sequence>MLHTNRETILTKVNKIVFESLAIGFEDIIQEFSGMTFARLNVQPLVVFTPSSSMSARGSTSAVQSTDPNHTRFSKDEHLPQSKRGIFFTFTRENPIQLKELESFLEGLFGVGCIEKVTLQQVPDNSQPLWASVVFYSEIPVHSIMEGRETAPITINGKKAWAGKEWL</sequence>
<evidence type="ECO:0000256" key="1">
    <source>
        <dbReference type="SAM" id="MobiDB-lite"/>
    </source>
</evidence>
<gene>
    <name evidence="2" type="ORF">MKW94_030716</name>
</gene>
<accession>A0AA41V740</accession>
<feature type="region of interest" description="Disordered" evidence="1">
    <location>
        <begin position="54"/>
        <end position="77"/>
    </location>
</feature>
<proteinExistence type="predicted"/>
<dbReference type="AlphaFoldDB" id="A0AA41V740"/>
<reference evidence="2" key="1">
    <citation type="submission" date="2022-03" db="EMBL/GenBank/DDBJ databases">
        <title>A functionally conserved STORR gene fusion in Papaver species that diverged 16.8 million years ago.</title>
        <authorList>
            <person name="Catania T."/>
        </authorList>
    </citation>
    <scope>NUCLEOTIDE SEQUENCE</scope>
    <source>
        <strain evidence="2">S-191538</strain>
    </source>
</reference>
<organism evidence="2 3">
    <name type="scientific">Papaver nudicaule</name>
    <name type="common">Iceland poppy</name>
    <dbReference type="NCBI Taxonomy" id="74823"/>
    <lineage>
        <taxon>Eukaryota</taxon>
        <taxon>Viridiplantae</taxon>
        <taxon>Streptophyta</taxon>
        <taxon>Embryophyta</taxon>
        <taxon>Tracheophyta</taxon>
        <taxon>Spermatophyta</taxon>
        <taxon>Magnoliopsida</taxon>
        <taxon>Ranunculales</taxon>
        <taxon>Papaveraceae</taxon>
        <taxon>Papaveroideae</taxon>
        <taxon>Papaver</taxon>
    </lineage>
</organism>
<evidence type="ECO:0000313" key="2">
    <source>
        <dbReference type="EMBL" id="MCL7033334.1"/>
    </source>
</evidence>
<keyword evidence="3" id="KW-1185">Reference proteome</keyword>
<comment type="caution">
    <text evidence="2">The sequence shown here is derived from an EMBL/GenBank/DDBJ whole genome shotgun (WGS) entry which is preliminary data.</text>
</comment>
<dbReference type="PANTHER" id="PTHR33527:SF14">
    <property type="entry name" value="OS07G0274300 PROTEIN"/>
    <property type="match status" value="1"/>
</dbReference>
<protein>
    <submittedName>
        <fullName evidence="2">Uncharacterized protein</fullName>
    </submittedName>
</protein>
<dbReference type="EMBL" id="JAJJMA010133443">
    <property type="protein sequence ID" value="MCL7033334.1"/>
    <property type="molecule type" value="Genomic_DNA"/>
</dbReference>
<evidence type="ECO:0000313" key="3">
    <source>
        <dbReference type="Proteomes" id="UP001177140"/>
    </source>
</evidence>
<dbReference type="Proteomes" id="UP001177140">
    <property type="component" value="Unassembled WGS sequence"/>
</dbReference>
<name>A0AA41V740_PAPNU</name>